<sequence length="295" mass="32361">MLLPRSVTLCRAARTSTSPLFAVRHYQTTYFPSRLVKGYSKQTGIGTYRPKPLSLQQFSRHASTVTSVVDKPTSDVSSPSPLTYTPPTKGIISSLPSSWIPYAELVRLDKPTGTLYLFWPCLFSTLMAAPMASPIAPLSEVIAYSGLFFAGSLIMRGAGCAINDLWDRNLDPHVERTRLRPLARKAITPRNAVLFTGSQLLAGLVVLLQFPWQCFWYAVPSLSLVTIYPLMKRVTNYPQAVLGLTFSWGAIMGFPALGIDLVSDTNALIAASCLTMSKRASNPLQEHMNTIQNGS</sequence>
<organism evidence="10 11">
    <name type="scientific">Ascosphaera apis ARSEF 7405</name>
    <dbReference type="NCBI Taxonomy" id="392613"/>
    <lineage>
        <taxon>Eukaryota</taxon>
        <taxon>Fungi</taxon>
        <taxon>Dikarya</taxon>
        <taxon>Ascomycota</taxon>
        <taxon>Pezizomycotina</taxon>
        <taxon>Eurotiomycetes</taxon>
        <taxon>Eurotiomycetidae</taxon>
        <taxon>Onygenales</taxon>
        <taxon>Ascosphaeraceae</taxon>
        <taxon>Ascosphaera</taxon>
    </lineage>
</organism>
<dbReference type="InterPro" id="IPR044878">
    <property type="entry name" value="UbiA_sf"/>
</dbReference>
<keyword evidence="6 9" id="KW-0812">Transmembrane</keyword>
<dbReference type="GO" id="GO:0016114">
    <property type="term" value="P:terpenoid biosynthetic process"/>
    <property type="evidence" value="ECO:0007669"/>
    <property type="project" value="UniProtKB-UniPathway"/>
</dbReference>
<dbReference type="CDD" id="cd13959">
    <property type="entry name" value="PT_UbiA_COQ2"/>
    <property type="match status" value="1"/>
</dbReference>
<dbReference type="PANTHER" id="PTHR11048">
    <property type="entry name" value="PRENYLTRANSFERASES"/>
    <property type="match status" value="1"/>
</dbReference>
<gene>
    <name evidence="10" type="ORF">AAP_00591</name>
</gene>
<keyword evidence="11" id="KW-1185">Reference proteome</keyword>
<dbReference type="Pfam" id="PF01040">
    <property type="entry name" value="UbiA"/>
    <property type="match status" value="1"/>
</dbReference>
<dbReference type="Gene3D" id="1.10.357.140">
    <property type="entry name" value="UbiA prenyltransferase"/>
    <property type="match status" value="1"/>
</dbReference>
<proteinExistence type="inferred from homology"/>
<accession>A0A168CS93</accession>
<dbReference type="UniPathway" id="UPA00213"/>
<dbReference type="OrthoDB" id="18170at2759"/>
<evidence type="ECO:0000256" key="4">
    <source>
        <dbReference type="ARBA" id="ARBA00005985"/>
    </source>
</evidence>
<comment type="caution">
    <text evidence="10">The sequence shown here is derived from an EMBL/GenBank/DDBJ whole genome shotgun (WGS) entry which is preliminary data.</text>
</comment>
<dbReference type="FunFam" id="1.10.357.140:FF:000003">
    <property type="entry name" value="4-hydroxybenzoate polyprenyltransferase, mitochondrial"/>
    <property type="match status" value="1"/>
</dbReference>
<comment type="pathway">
    <text evidence="3">Secondary metabolite biosynthesis; terpenoid biosynthesis.</text>
</comment>
<dbReference type="GO" id="GO:0008412">
    <property type="term" value="F:4-hydroxybenzoate polyprenyltransferase activity"/>
    <property type="evidence" value="ECO:0007669"/>
    <property type="project" value="TreeGrafter"/>
</dbReference>
<comment type="subcellular location">
    <subcellularLocation>
        <location evidence="2">Membrane</location>
        <topology evidence="2">Multi-pass membrane protein</topology>
    </subcellularLocation>
</comment>
<dbReference type="PROSITE" id="PS00943">
    <property type="entry name" value="UBIA"/>
    <property type="match status" value="1"/>
</dbReference>
<dbReference type="PANTHER" id="PTHR11048:SF28">
    <property type="entry name" value="4-HYDROXYBENZOATE POLYPRENYLTRANSFERASE, MITOCHONDRIAL"/>
    <property type="match status" value="1"/>
</dbReference>
<evidence type="ECO:0000256" key="2">
    <source>
        <dbReference type="ARBA" id="ARBA00004141"/>
    </source>
</evidence>
<evidence type="ECO:0000256" key="9">
    <source>
        <dbReference type="SAM" id="Phobius"/>
    </source>
</evidence>
<dbReference type="InterPro" id="IPR000537">
    <property type="entry name" value="UbiA_prenyltransferase"/>
</dbReference>
<keyword evidence="7 9" id="KW-1133">Transmembrane helix</keyword>
<comment type="cofactor">
    <cofactor evidence="1">
        <name>Mg(2+)</name>
        <dbReference type="ChEBI" id="CHEBI:18420"/>
    </cofactor>
</comment>
<dbReference type="Proteomes" id="UP000242877">
    <property type="component" value="Unassembled WGS sequence"/>
</dbReference>
<name>A0A168CS93_9EURO</name>
<protein>
    <submittedName>
        <fullName evidence="10">UbiA prenyltransferase family</fullName>
    </submittedName>
</protein>
<dbReference type="AlphaFoldDB" id="A0A168CS93"/>
<keyword evidence="8 9" id="KW-0472">Membrane</keyword>
<dbReference type="GO" id="GO:0005743">
    <property type="term" value="C:mitochondrial inner membrane"/>
    <property type="evidence" value="ECO:0007669"/>
    <property type="project" value="TreeGrafter"/>
</dbReference>
<reference evidence="10 11" key="1">
    <citation type="journal article" date="2016" name="Genome Biol. Evol.">
        <title>Divergent and convergent evolution of fungal pathogenicity.</title>
        <authorList>
            <person name="Shang Y."/>
            <person name="Xiao G."/>
            <person name="Zheng P."/>
            <person name="Cen K."/>
            <person name="Zhan S."/>
            <person name="Wang C."/>
        </authorList>
    </citation>
    <scope>NUCLEOTIDE SEQUENCE [LARGE SCALE GENOMIC DNA]</scope>
    <source>
        <strain evidence="10 11">ARSEF 7405</strain>
    </source>
</reference>
<comment type="similarity">
    <text evidence="4">Belongs to the UbiA prenyltransferase family.</text>
</comment>
<evidence type="ECO:0000256" key="3">
    <source>
        <dbReference type="ARBA" id="ARBA00004721"/>
    </source>
</evidence>
<evidence type="ECO:0000256" key="6">
    <source>
        <dbReference type="ARBA" id="ARBA00022692"/>
    </source>
</evidence>
<keyword evidence="5 10" id="KW-0808">Transferase</keyword>
<feature type="transmembrane region" description="Helical" evidence="9">
    <location>
        <begin position="240"/>
        <end position="259"/>
    </location>
</feature>
<evidence type="ECO:0000256" key="8">
    <source>
        <dbReference type="ARBA" id="ARBA00023136"/>
    </source>
</evidence>
<evidence type="ECO:0000256" key="1">
    <source>
        <dbReference type="ARBA" id="ARBA00001946"/>
    </source>
</evidence>
<feature type="transmembrane region" description="Helical" evidence="9">
    <location>
        <begin position="214"/>
        <end position="231"/>
    </location>
</feature>
<evidence type="ECO:0000313" key="11">
    <source>
        <dbReference type="Proteomes" id="UP000242877"/>
    </source>
</evidence>
<evidence type="ECO:0000313" key="10">
    <source>
        <dbReference type="EMBL" id="KZZ96948.1"/>
    </source>
</evidence>
<dbReference type="InterPro" id="IPR039653">
    <property type="entry name" value="Prenyltransferase"/>
</dbReference>
<dbReference type="VEuPathDB" id="FungiDB:AAP_00591"/>
<dbReference type="EMBL" id="AZGZ01000002">
    <property type="protein sequence ID" value="KZZ96948.1"/>
    <property type="molecule type" value="Genomic_DNA"/>
</dbReference>
<evidence type="ECO:0000256" key="5">
    <source>
        <dbReference type="ARBA" id="ARBA00022679"/>
    </source>
</evidence>
<dbReference type="GO" id="GO:0006744">
    <property type="term" value="P:ubiquinone biosynthetic process"/>
    <property type="evidence" value="ECO:0007669"/>
    <property type="project" value="TreeGrafter"/>
</dbReference>
<dbReference type="InterPro" id="IPR030470">
    <property type="entry name" value="UbiA_prenylTrfase_CS"/>
</dbReference>
<evidence type="ECO:0000256" key="7">
    <source>
        <dbReference type="ARBA" id="ARBA00022989"/>
    </source>
</evidence>